<keyword evidence="5 7" id="KW-0457">Lysine biosynthesis</keyword>
<feature type="binding site" evidence="5">
    <location>
        <position position="389"/>
    </location>
    <ligand>
        <name>substrate</name>
    </ligand>
</feature>
<dbReference type="PANTHER" id="PTHR43727">
    <property type="entry name" value="DIAMINOPIMELATE DECARBOXYLASE"/>
    <property type="match status" value="1"/>
</dbReference>
<dbReference type="PRINTS" id="PR01179">
    <property type="entry name" value="ODADCRBXLASE"/>
</dbReference>
<evidence type="ECO:0000256" key="7">
    <source>
        <dbReference type="RuleBase" id="RU003738"/>
    </source>
</evidence>
<dbReference type="InterPro" id="IPR022657">
    <property type="entry name" value="De-COase2_CS"/>
</dbReference>
<dbReference type="InterPro" id="IPR022643">
    <property type="entry name" value="De-COase2_C"/>
</dbReference>
<feature type="modified residue" description="N6-(pyridoxal phosphate)lysine" evidence="5">
    <location>
        <position position="77"/>
    </location>
</feature>
<evidence type="ECO:0000256" key="6">
    <source>
        <dbReference type="NCBIfam" id="TIGR01048"/>
    </source>
</evidence>
<feature type="binding site" evidence="5">
    <location>
        <position position="361"/>
    </location>
    <ligand>
        <name>substrate</name>
    </ligand>
</feature>
<dbReference type="Gene3D" id="3.20.20.10">
    <property type="entry name" value="Alanine racemase"/>
    <property type="match status" value="1"/>
</dbReference>
<feature type="binding site" evidence="5">
    <location>
        <position position="389"/>
    </location>
    <ligand>
        <name>pyridoxal 5'-phosphate</name>
        <dbReference type="ChEBI" id="CHEBI:597326"/>
    </ligand>
</feature>
<evidence type="ECO:0000256" key="5">
    <source>
        <dbReference type="HAMAP-Rule" id="MF_02120"/>
    </source>
</evidence>
<keyword evidence="3 5" id="KW-0663">Pyridoxal phosphate</keyword>
<dbReference type="Pfam" id="PF00278">
    <property type="entry name" value="Orn_DAP_Arg_deC"/>
    <property type="match status" value="1"/>
</dbReference>
<dbReference type="InterPro" id="IPR009006">
    <property type="entry name" value="Ala_racemase/Decarboxylase_C"/>
</dbReference>
<comment type="similarity">
    <text evidence="5">Belongs to the Orn/Lys/Arg decarboxylase class-II family. LysA subfamily.</text>
</comment>
<dbReference type="NCBIfam" id="TIGR01048">
    <property type="entry name" value="lysA"/>
    <property type="match status" value="1"/>
</dbReference>
<feature type="domain" description="Orn/DAP/Arg decarboxylase 2 N-terminal" evidence="9">
    <location>
        <begin position="53"/>
        <end position="296"/>
    </location>
</feature>
<dbReference type="InterPro" id="IPR022644">
    <property type="entry name" value="De-COase2_N"/>
</dbReference>
<feature type="binding site" evidence="5">
    <location>
        <position position="256"/>
    </location>
    <ligand>
        <name>pyridoxal 5'-phosphate</name>
        <dbReference type="ChEBI" id="CHEBI:597326"/>
    </ligand>
</feature>
<evidence type="ECO:0000259" key="9">
    <source>
        <dbReference type="Pfam" id="PF02784"/>
    </source>
</evidence>
<keyword evidence="5" id="KW-0028">Amino-acid biosynthesis</keyword>
<dbReference type="Gene3D" id="2.40.37.10">
    <property type="entry name" value="Lyase, Ornithine Decarboxylase, Chain A, domain 1"/>
    <property type="match status" value="1"/>
</dbReference>
<dbReference type="Proteomes" id="UP001060123">
    <property type="component" value="Plasmid pWSM1592_3"/>
</dbReference>
<dbReference type="EMBL" id="CP104146">
    <property type="protein sequence ID" value="UWU19513.1"/>
    <property type="molecule type" value="Genomic_DNA"/>
</dbReference>
<dbReference type="RefSeq" id="WP_156915372.1">
    <property type="nucleotide sequence ID" value="NZ_CP104146.1"/>
</dbReference>
<comment type="catalytic activity">
    <reaction evidence="5 7">
        <text>meso-2,6-diaminopimelate + H(+) = L-lysine + CO2</text>
        <dbReference type="Rhea" id="RHEA:15101"/>
        <dbReference type="ChEBI" id="CHEBI:15378"/>
        <dbReference type="ChEBI" id="CHEBI:16526"/>
        <dbReference type="ChEBI" id="CHEBI:32551"/>
        <dbReference type="ChEBI" id="CHEBI:57791"/>
        <dbReference type="EC" id="4.1.1.20"/>
    </reaction>
</comment>
<keyword evidence="10" id="KW-0614">Plasmid</keyword>
<dbReference type="HAMAP" id="MF_02120">
    <property type="entry name" value="LysA"/>
    <property type="match status" value="1"/>
</dbReference>
<evidence type="ECO:0000256" key="1">
    <source>
        <dbReference type="ARBA" id="ARBA00001933"/>
    </source>
</evidence>
<dbReference type="InterPro" id="IPR000183">
    <property type="entry name" value="Orn/DAP/Arg_de-COase"/>
</dbReference>
<dbReference type="InterPro" id="IPR029066">
    <property type="entry name" value="PLP-binding_barrel"/>
</dbReference>
<dbReference type="PRINTS" id="PR01181">
    <property type="entry name" value="DAPDCRBXLASE"/>
</dbReference>
<dbReference type="SUPFAM" id="SSF50621">
    <property type="entry name" value="Alanine racemase C-terminal domain-like"/>
    <property type="match status" value="1"/>
</dbReference>
<feature type="binding site" evidence="5">
    <location>
        <begin position="290"/>
        <end position="293"/>
    </location>
    <ligand>
        <name>pyridoxal 5'-phosphate</name>
        <dbReference type="ChEBI" id="CHEBI:597326"/>
    </ligand>
</feature>
<keyword evidence="4 5" id="KW-0456">Lyase</keyword>
<evidence type="ECO:0000313" key="10">
    <source>
        <dbReference type="EMBL" id="UWU19513.1"/>
    </source>
</evidence>
<dbReference type="SUPFAM" id="SSF51419">
    <property type="entry name" value="PLP-binding barrel"/>
    <property type="match status" value="1"/>
</dbReference>
<dbReference type="Pfam" id="PF02784">
    <property type="entry name" value="Orn_Arg_deC_N"/>
    <property type="match status" value="1"/>
</dbReference>
<evidence type="ECO:0000256" key="3">
    <source>
        <dbReference type="ARBA" id="ARBA00022898"/>
    </source>
</evidence>
<comment type="function">
    <text evidence="5">Specifically catalyzes the decarboxylation of meso-diaminopimelate (meso-DAP) to L-lysine.</text>
</comment>
<reference evidence="10" key="1">
    <citation type="submission" date="2022-09" db="EMBL/GenBank/DDBJ databases">
        <title>Australian commercial rhizobial inoculants.</title>
        <authorList>
            <person name="Kohlmeier M.G."/>
            <person name="O'Hara G.W."/>
            <person name="Colombi E."/>
            <person name="Ramsay J.P."/>
            <person name="Terpolilli J."/>
        </authorList>
    </citation>
    <scope>NUCLEOTIDE SEQUENCE</scope>
    <source>
        <strain evidence="10">WSM1592</strain>
        <plasmid evidence="10">pWSM1592_3</plasmid>
    </source>
</reference>
<gene>
    <name evidence="5 10" type="primary">lysA</name>
    <name evidence="10" type="ORF">N2599_37475</name>
</gene>
<dbReference type="PROSITE" id="PS00879">
    <property type="entry name" value="ODR_DC_2_2"/>
    <property type="match status" value="1"/>
</dbReference>
<proteinExistence type="inferred from homology"/>
<organism evidence="10 11">
    <name type="scientific">Rhizobium sullae</name>
    <name type="common">Rhizobium hedysari</name>
    <dbReference type="NCBI Taxonomy" id="50338"/>
    <lineage>
        <taxon>Bacteria</taxon>
        <taxon>Pseudomonadati</taxon>
        <taxon>Pseudomonadota</taxon>
        <taxon>Alphaproteobacteria</taxon>
        <taxon>Hyphomicrobiales</taxon>
        <taxon>Rhizobiaceae</taxon>
        <taxon>Rhizobium/Agrobacterium group</taxon>
        <taxon>Rhizobium</taxon>
    </lineage>
</organism>
<comment type="pathway">
    <text evidence="5 7">Amino-acid biosynthesis; L-lysine biosynthesis via DAP pathway; L-lysine from DL-2,6-diaminopimelate: step 1/1.</text>
</comment>
<feature type="domain" description="Orn/DAP/Arg decarboxylase 2 C-terminal" evidence="8">
    <location>
        <begin position="47"/>
        <end position="387"/>
    </location>
</feature>
<feature type="binding site" evidence="5">
    <location>
        <position position="329"/>
    </location>
    <ligand>
        <name>substrate</name>
    </ligand>
</feature>
<evidence type="ECO:0000313" key="11">
    <source>
        <dbReference type="Proteomes" id="UP001060123"/>
    </source>
</evidence>
<geneLocation type="plasmid" evidence="10 11">
    <name>pWSM1592_3</name>
</geneLocation>
<evidence type="ECO:0000259" key="8">
    <source>
        <dbReference type="Pfam" id="PF00278"/>
    </source>
</evidence>
<evidence type="ECO:0000256" key="4">
    <source>
        <dbReference type="ARBA" id="ARBA00023239"/>
    </source>
</evidence>
<dbReference type="PROSITE" id="PS00878">
    <property type="entry name" value="ODR_DC_2_1"/>
    <property type="match status" value="1"/>
</dbReference>
<dbReference type="CDD" id="cd06828">
    <property type="entry name" value="PLPDE_III_DapDC"/>
    <property type="match status" value="1"/>
</dbReference>
<dbReference type="EC" id="4.1.1.20" evidence="5 6"/>
<dbReference type="InterPro" id="IPR022653">
    <property type="entry name" value="De-COase2_pyr-phos_BS"/>
</dbReference>
<feature type="binding site" evidence="5">
    <location>
        <position position="293"/>
    </location>
    <ligand>
        <name>substrate</name>
    </ligand>
</feature>
<comment type="cofactor">
    <cofactor evidence="1 5 7">
        <name>pyridoxal 5'-phosphate</name>
        <dbReference type="ChEBI" id="CHEBI:597326"/>
    </cofactor>
</comment>
<accession>A0ABY5XYC9</accession>
<dbReference type="GO" id="GO:0008836">
    <property type="term" value="F:diaminopimelate decarboxylase activity"/>
    <property type="evidence" value="ECO:0007669"/>
    <property type="project" value="UniProtKB-EC"/>
</dbReference>
<comment type="subunit">
    <text evidence="5">Homodimer.</text>
</comment>
<evidence type="ECO:0000256" key="2">
    <source>
        <dbReference type="ARBA" id="ARBA00022793"/>
    </source>
</evidence>
<sequence>MTYAPTREDLTERIRLNHDSLSYRNGELFIEKLAVEDIAAEVSTPFYCYSASTIRNAFTLLADKLKPVHASVCFAVKANSNISILKLLADLGCGMDIVSGGELERALAAGVAPSKIVFSGVGKTRREIRRALEVGIHQLNVESPAELDSIREVARDLGCRAPVVFRVNPDVDAHTHAKISTGKKGDKFGINIELIEELYAKAAACTELDVAGLAVHIGSQLLNLSPYRAAYRRLASLVDQLRSRDLPVRSLDLGGGLGINYNFGVGPDVGEYAAIVKETVGGLHCELTVEPGRWLVGPAGLLVTEVLNLKEAGGTVLVIVDAAMNDLMRPALYNAVHPVLPLQDPGHRSAHPYQIVGPVCESSDVFGTYDALPPLQSGVRIAFGCAGAYGASMASTYNSRDLIAEVLVEADRFRVIRRRQTIQDLLELESATPWQKCRSETNATTAL</sequence>
<dbReference type="PANTHER" id="PTHR43727:SF2">
    <property type="entry name" value="GROUP IV DECARBOXYLASE"/>
    <property type="match status" value="1"/>
</dbReference>
<feature type="binding site" evidence="5">
    <location>
        <position position="333"/>
    </location>
    <ligand>
        <name>substrate</name>
    </ligand>
</feature>
<protein>
    <recommendedName>
        <fullName evidence="5 6">Diaminopimelate decarboxylase</fullName>
        <shortName evidence="5">DAP decarboxylase</shortName>
        <shortName evidence="5">DAPDC</shortName>
        <ecNumber evidence="5 6">4.1.1.20</ecNumber>
    </recommendedName>
</protein>
<dbReference type="InterPro" id="IPR002986">
    <property type="entry name" value="DAP_deCOOHase_LysA"/>
</dbReference>
<keyword evidence="11" id="KW-1185">Reference proteome</keyword>
<keyword evidence="2 5" id="KW-0210">Decarboxylase</keyword>
<name>A0ABY5XYC9_RHISU</name>